<comment type="caution">
    <text evidence="5">The sequence shown here is derived from an EMBL/GenBank/DDBJ whole genome shotgun (WGS) entry which is preliminary data.</text>
</comment>
<dbReference type="PANTHER" id="PTHR43391:SF14">
    <property type="entry name" value="DEHYDROGENASE_REDUCTASE SDR FAMILY PROTEIN 7-LIKE"/>
    <property type="match status" value="1"/>
</dbReference>
<dbReference type="CDD" id="cd05233">
    <property type="entry name" value="SDR_c"/>
    <property type="match status" value="1"/>
</dbReference>
<dbReference type="Gene3D" id="3.40.50.720">
    <property type="entry name" value="NAD(P)-binding Rossmann-like Domain"/>
    <property type="match status" value="1"/>
</dbReference>
<dbReference type="Pfam" id="PF00106">
    <property type="entry name" value="adh_short"/>
    <property type="match status" value="1"/>
</dbReference>
<accession>A0A7X1F4S1</accession>
<dbReference type="SUPFAM" id="SSF51735">
    <property type="entry name" value="NAD(P)-binding Rossmann-fold domains"/>
    <property type="match status" value="1"/>
</dbReference>
<dbReference type="AlphaFoldDB" id="A0A7X1F4S1"/>
<evidence type="ECO:0000256" key="3">
    <source>
        <dbReference type="ARBA" id="ARBA00023002"/>
    </source>
</evidence>
<dbReference type="EMBL" id="JACLAU010000001">
    <property type="protein sequence ID" value="MBC2650381.1"/>
    <property type="molecule type" value="Genomic_DNA"/>
</dbReference>
<evidence type="ECO:0000256" key="4">
    <source>
        <dbReference type="RuleBase" id="RU000363"/>
    </source>
</evidence>
<evidence type="ECO:0000256" key="2">
    <source>
        <dbReference type="ARBA" id="ARBA00022857"/>
    </source>
</evidence>
<name>A0A7X1F4S1_9SPHN</name>
<dbReference type="PROSITE" id="PS00061">
    <property type="entry name" value="ADH_SHORT"/>
    <property type="match status" value="1"/>
</dbReference>
<proteinExistence type="inferred from homology"/>
<dbReference type="PANTHER" id="PTHR43391">
    <property type="entry name" value="RETINOL DEHYDROGENASE-RELATED"/>
    <property type="match status" value="1"/>
</dbReference>
<dbReference type="GO" id="GO:0016491">
    <property type="term" value="F:oxidoreductase activity"/>
    <property type="evidence" value="ECO:0007669"/>
    <property type="project" value="UniProtKB-KW"/>
</dbReference>
<evidence type="ECO:0000313" key="6">
    <source>
        <dbReference type="Proteomes" id="UP000520156"/>
    </source>
</evidence>
<dbReference type="InterPro" id="IPR036291">
    <property type="entry name" value="NAD(P)-bd_dom_sf"/>
</dbReference>
<dbReference type="InterPro" id="IPR002347">
    <property type="entry name" value="SDR_fam"/>
</dbReference>
<gene>
    <name evidence="5" type="ORF">H7F49_01525</name>
</gene>
<dbReference type="RefSeq" id="WP_185681781.1">
    <property type="nucleotide sequence ID" value="NZ_JACLAU010000001.1"/>
</dbReference>
<evidence type="ECO:0000256" key="1">
    <source>
        <dbReference type="ARBA" id="ARBA00006484"/>
    </source>
</evidence>
<sequence length="245" mass="26411">MGKTIVITGAGDGLGRALARRFARDGDKVVLLGRTFAKVQAVAEEIGDSALALPCDVADPDSVRAAFAQVAERHPKIDVLINNAGIYWPFTLAEATDQLVQDLVGINISGTVFCTREAMPLLRGGGLVINVTSESSVLKTPMMWLYASTKHAVELMSEMWAREFEPDGVRVTVVRAGQMFDETKTGAPWPVETSMRFGAAAASVGINLRERGLSHYNSVTDVFRAILDMPADTHLNLVAVNGRKP</sequence>
<dbReference type="PRINTS" id="PR00080">
    <property type="entry name" value="SDRFAMILY"/>
</dbReference>
<reference evidence="5 6" key="1">
    <citation type="submission" date="2020-08" db="EMBL/GenBank/DDBJ databases">
        <title>The genome sequence of Novosphingobium flavum 4Y4.</title>
        <authorList>
            <person name="Liu Y."/>
        </authorList>
    </citation>
    <scope>NUCLEOTIDE SEQUENCE [LARGE SCALE GENOMIC DNA]</scope>
    <source>
        <strain evidence="5 6">4Y4</strain>
    </source>
</reference>
<protein>
    <submittedName>
        <fullName evidence="5">SDR family oxidoreductase</fullName>
    </submittedName>
</protein>
<organism evidence="5 6">
    <name type="scientific">Novosphingobium aerophilum</name>
    <dbReference type="NCBI Taxonomy" id="2839843"/>
    <lineage>
        <taxon>Bacteria</taxon>
        <taxon>Pseudomonadati</taxon>
        <taxon>Pseudomonadota</taxon>
        <taxon>Alphaproteobacteria</taxon>
        <taxon>Sphingomonadales</taxon>
        <taxon>Sphingomonadaceae</taxon>
        <taxon>Novosphingobium</taxon>
    </lineage>
</organism>
<dbReference type="PRINTS" id="PR00081">
    <property type="entry name" value="GDHRDH"/>
</dbReference>
<comment type="similarity">
    <text evidence="1 4">Belongs to the short-chain dehydrogenases/reductases (SDR) family.</text>
</comment>
<keyword evidence="3" id="KW-0560">Oxidoreductase</keyword>
<keyword evidence="6" id="KW-1185">Reference proteome</keyword>
<keyword evidence="2" id="KW-0521">NADP</keyword>
<evidence type="ECO:0000313" key="5">
    <source>
        <dbReference type="EMBL" id="MBC2650381.1"/>
    </source>
</evidence>
<dbReference type="Proteomes" id="UP000520156">
    <property type="component" value="Unassembled WGS sequence"/>
</dbReference>
<dbReference type="InterPro" id="IPR020904">
    <property type="entry name" value="Sc_DH/Rdtase_CS"/>
</dbReference>